<organism evidence="5 6">
    <name type="scientific">Lasiodiplodia hormozganensis</name>
    <dbReference type="NCBI Taxonomy" id="869390"/>
    <lineage>
        <taxon>Eukaryota</taxon>
        <taxon>Fungi</taxon>
        <taxon>Dikarya</taxon>
        <taxon>Ascomycota</taxon>
        <taxon>Pezizomycotina</taxon>
        <taxon>Dothideomycetes</taxon>
        <taxon>Dothideomycetes incertae sedis</taxon>
        <taxon>Botryosphaeriales</taxon>
        <taxon>Botryosphaeriaceae</taxon>
        <taxon>Lasiodiplodia</taxon>
    </lineage>
</organism>
<dbReference type="Gene3D" id="3.50.50.60">
    <property type="entry name" value="FAD/NAD(P)-binding domain"/>
    <property type="match status" value="2"/>
</dbReference>
<dbReference type="InterPro" id="IPR051209">
    <property type="entry name" value="FAD-bind_Monooxygenase_sf"/>
</dbReference>
<gene>
    <name evidence="5" type="ORF">DIS24_g8802</name>
</gene>
<keyword evidence="3" id="KW-0274">FAD</keyword>
<evidence type="ECO:0000313" key="5">
    <source>
        <dbReference type="EMBL" id="KAK0642669.1"/>
    </source>
</evidence>
<sequence length="505" mass="57010">MTPKKEVIIVGGGVSGIGMAIQLKRILGHDNFTLYEKSDNIGGTWWHNRYPACACDIPSHFYSYSFALKPDWSTTYPGRDELHEYFFSVAEKFGILPHCRFNQACKSMVWDAQRSLWVCTFEDTQTGKLTVHEAPVVVSAVGTLDRPFIPEINGTDTFQGKAFHSARWDHSVDFNGKNVVVLGNGASATQFVPELVKEVGPKGKVVQLVQLVKSAHWWTKRGNPKYSPLFKAVMKYVPLAARLYRIHLAYQLESLFPSFLMTPRGARLRQHIRAATYKYIDEEAPAQYRAILRPDYEPGCKRRVNTNTYLACLHAPNMHLARDRTTLIGPRHVETETGATYAADVIVFATGFRTQKWLGTIEVHGVGGRSIHDVWDAAGGAEAYMGTVVAGFPNLFVLYGPNAATGQHSVIFHSECQINYACRLLRLVLKGGMVSVAVKEEAQREDLRWVHGRLEGLVFNAGGCRSWWMDPVTGKNTFIYPDPMWKYWLRTIFPRWGDFELQVSR</sequence>
<comment type="similarity">
    <text evidence="1">Belongs to the FAD-binding monooxygenase family.</text>
</comment>
<dbReference type="PANTHER" id="PTHR42877:SF5">
    <property type="entry name" value="L-ORNITHINE N(5)-MONOOXYGENASE-RELATED"/>
    <property type="match status" value="1"/>
</dbReference>
<accession>A0AA39XYX4</accession>
<evidence type="ECO:0000256" key="1">
    <source>
        <dbReference type="ARBA" id="ARBA00010139"/>
    </source>
</evidence>
<protein>
    <submittedName>
        <fullName evidence="5">Baeyer-Villiger monooxygenase</fullName>
    </submittedName>
</protein>
<dbReference type="GO" id="GO:0050660">
    <property type="term" value="F:flavin adenine dinucleotide binding"/>
    <property type="evidence" value="ECO:0007669"/>
    <property type="project" value="InterPro"/>
</dbReference>
<evidence type="ECO:0000256" key="3">
    <source>
        <dbReference type="ARBA" id="ARBA00022827"/>
    </source>
</evidence>
<dbReference type="AlphaFoldDB" id="A0AA39XYX4"/>
<dbReference type="GO" id="GO:0050661">
    <property type="term" value="F:NADP binding"/>
    <property type="evidence" value="ECO:0007669"/>
    <property type="project" value="InterPro"/>
</dbReference>
<reference evidence="5" key="1">
    <citation type="submission" date="2023-06" db="EMBL/GenBank/DDBJ databases">
        <title>Multi-omics analyses reveal the molecular pathogenesis toolkit of Lasiodiplodia hormozganensis, a cross-kingdom pathogen.</title>
        <authorList>
            <person name="Felix C."/>
            <person name="Meneses R."/>
            <person name="Goncalves M.F.M."/>
            <person name="Tilleman L."/>
            <person name="Duarte A.S."/>
            <person name="Jorrin-Novo J.V."/>
            <person name="Van De Peer Y."/>
            <person name="Deforce D."/>
            <person name="Van Nieuwerburgh F."/>
            <person name="Esteves A.C."/>
            <person name="Alves A."/>
        </authorList>
    </citation>
    <scope>NUCLEOTIDE SEQUENCE</scope>
    <source>
        <strain evidence="5">CBS 339.90</strain>
    </source>
</reference>
<dbReference type="SUPFAM" id="SSF51905">
    <property type="entry name" value="FAD/NAD(P)-binding domain"/>
    <property type="match status" value="2"/>
</dbReference>
<name>A0AA39XYX4_9PEZI</name>
<dbReference type="EMBL" id="JAUJDW010000069">
    <property type="protein sequence ID" value="KAK0642669.1"/>
    <property type="molecule type" value="Genomic_DNA"/>
</dbReference>
<keyword evidence="5" id="KW-0503">Monooxygenase</keyword>
<evidence type="ECO:0000256" key="4">
    <source>
        <dbReference type="ARBA" id="ARBA00023002"/>
    </source>
</evidence>
<dbReference type="PANTHER" id="PTHR42877">
    <property type="entry name" value="L-ORNITHINE N(5)-MONOOXYGENASE-RELATED"/>
    <property type="match status" value="1"/>
</dbReference>
<dbReference type="Proteomes" id="UP001175001">
    <property type="component" value="Unassembled WGS sequence"/>
</dbReference>
<keyword evidence="4" id="KW-0560">Oxidoreductase</keyword>
<evidence type="ECO:0000313" key="6">
    <source>
        <dbReference type="Proteomes" id="UP001175001"/>
    </source>
</evidence>
<keyword evidence="6" id="KW-1185">Reference proteome</keyword>
<evidence type="ECO:0000256" key="2">
    <source>
        <dbReference type="ARBA" id="ARBA00022630"/>
    </source>
</evidence>
<dbReference type="Pfam" id="PF00743">
    <property type="entry name" value="FMO-like"/>
    <property type="match status" value="1"/>
</dbReference>
<dbReference type="InterPro" id="IPR020946">
    <property type="entry name" value="Flavin_mOase-like"/>
</dbReference>
<proteinExistence type="inferred from homology"/>
<dbReference type="GO" id="GO:0004499">
    <property type="term" value="F:N,N-dimethylaniline monooxygenase activity"/>
    <property type="evidence" value="ECO:0007669"/>
    <property type="project" value="InterPro"/>
</dbReference>
<keyword evidence="2" id="KW-0285">Flavoprotein</keyword>
<comment type="caution">
    <text evidence="5">The sequence shown here is derived from an EMBL/GenBank/DDBJ whole genome shotgun (WGS) entry which is preliminary data.</text>
</comment>
<dbReference type="InterPro" id="IPR036188">
    <property type="entry name" value="FAD/NAD-bd_sf"/>
</dbReference>